<dbReference type="EMBL" id="NIVS01000007">
    <property type="protein sequence ID" value="OWQ56398.1"/>
    <property type="molecule type" value="Genomic_DNA"/>
</dbReference>
<comment type="caution">
    <text evidence="1">The sequence shown here is derived from an EMBL/GenBank/DDBJ whole genome shotgun (WGS) entry which is preliminary data.</text>
</comment>
<dbReference type="OrthoDB" id="6048095at2"/>
<organism evidence="1 2">
    <name type="scientific">Stenotrophomonas maltophilia</name>
    <name type="common">Pseudomonas maltophilia</name>
    <name type="synonym">Xanthomonas maltophilia</name>
    <dbReference type="NCBI Taxonomy" id="40324"/>
    <lineage>
        <taxon>Bacteria</taxon>
        <taxon>Pseudomonadati</taxon>
        <taxon>Pseudomonadota</taxon>
        <taxon>Gammaproteobacteria</taxon>
        <taxon>Lysobacterales</taxon>
        <taxon>Lysobacteraceae</taxon>
        <taxon>Stenotrophomonas</taxon>
        <taxon>Stenotrophomonas maltophilia group</taxon>
    </lineage>
</organism>
<dbReference type="Proteomes" id="UP000198157">
    <property type="component" value="Unassembled WGS sequence"/>
</dbReference>
<protein>
    <recommendedName>
        <fullName evidence="3">Phage tail assembly chaperone</fullName>
    </recommendedName>
</protein>
<accession>A0A246HR41</accession>
<evidence type="ECO:0008006" key="3">
    <source>
        <dbReference type="Google" id="ProtNLM"/>
    </source>
</evidence>
<proteinExistence type="predicted"/>
<dbReference type="AlphaFoldDB" id="A0A246HR41"/>
<name>A0A246HR41_STEMA</name>
<evidence type="ECO:0000313" key="1">
    <source>
        <dbReference type="EMBL" id="OWQ56398.1"/>
    </source>
</evidence>
<sequence>MSKTNETLPLETVAPSQTVLQAFTSLGMFASKDVHADTITLPNGDKAQFYVRELPDAEFRKLWQDADRAKLIAATICDEDGKPVMTTVQAAQLKPLVAAELQRVAMKHSGFGEEAAKAQADAGND</sequence>
<gene>
    <name evidence="1" type="ORF">CEE60_02685</name>
</gene>
<reference evidence="1 2" key="1">
    <citation type="submission" date="2017-06" db="EMBL/GenBank/DDBJ databases">
        <authorList>
            <person name="Kim H.J."/>
            <person name="Triplett B.A."/>
        </authorList>
    </citation>
    <scope>NUCLEOTIDE SEQUENCE [LARGE SCALE GENOMIC DNA]</scope>
    <source>
        <strain evidence="1 2">13146</strain>
    </source>
</reference>
<evidence type="ECO:0000313" key="2">
    <source>
        <dbReference type="Proteomes" id="UP000198157"/>
    </source>
</evidence>